<proteinExistence type="predicted"/>
<dbReference type="GO" id="GO:0005886">
    <property type="term" value="C:plasma membrane"/>
    <property type="evidence" value="ECO:0007669"/>
    <property type="project" value="TreeGrafter"/>
</dbReference>
<dbReference type="GO" id="GO:0004222">
    <property type="term" value="F:metalloendopeptidase activity"/>
    <property type="evidence" value="ECO:0007669"/>
    <property type="project" value="InterPro"/>
</dbReference>
<dbReference type="Pfam" id="PF13574">
    <property type="entry name" value="Reprolysin_2"/>
    <property type="match status" value="1"/>
</dbReference>
<protein>
    <recommendedName>
        <fullName evidence="3">Peptidase M12B domain-containing protein</fullName>
    </recommendedName>
</protein>
<dbReference type="AlphaFoldDB" id="A0AAV7DAV4"/>
<evidence type="ECO:0000256" key="1">
    <source>
        <dbReference type="PROSITE-ProRule" id="PRU00276"/>
    </source>
</evidence>
<gene>
    <name evidence="4" type="ORF">GDO81_001161</name>
</gene>
<comment type="caution">
    <text evidence="4">The sequence shown here is derived from an EMBL/GenBank/DDBJ whole genome shotgun (WGS) entry which is preliminary data.</text>
</comment>
<feature type="domain" description="Peptidase M12B" evidence="3">
    <location>
        <begin position="196"/>
        <end position="368"/>
    </location>
</feature>
<sequence length="368" mass="42366">MLSAHYAVVFLISLRLCLLGCNGDKIRPFLTYYETVSYNRDQLFKDHQRSKRATNQVQSTVQIEIFGYNRNFELMLRRDRSVFTDDFKVMSDDTSIPIDISFVYSGILKDEGESFCHGSVIDGYFHGSIQTRNGTFYIEYEKHDNGTVESYIYHEKDIDVKSFELSLKKYEFLERMKWNSKEESVTRTKRSVDMSRTTCLMQLKADYLFFKRFRNLQEAISQIAGYMRSVNAIYDQVNFNGIKHINFKVKVLNIIQEKQPDNAMNSAYIGPEKLLMLHSSYNYNNVCLSYLLTNRDYNGVLGVAWTGKEGNNGGICSMFSKLKDAPGTEGSLNTGIVTIQKYGQYLPPRLIHITLAHEIGHSLGSPVR</sequence>
<dbReference type="PROSITE" id="PS50215">
    <property type="entry name" value="ADAM_MEPRO"/>
    <property type="match status" value="1"/>
</dbReference>
<dbReference type="GO" id="GO:0007219">
    <property type="term" value="P:Notch signaling pathway"/>
    <property type="evidence" value="ECO:0007669"/>
    <property type="project" value="TreeGrafter"/>
</dbReference>
<dbReference type="PANTHER" id="PTHR45702">
    <property type="entry name" value="ADAM10/ADAM17 METALLOPEPTIDASE FAMILY MEMBER"/>
    <property type="match status" value="1"/>
</dbReference>
<feature type="chain" id="PRO_5043440063" description="Peptidase M12B domain-containing protein" evidence="2">
    <location>
        <begin position="24"/>
        <end position="368"/>
    </location>
</feature>
<dbReference type="Proteomes" id="UP000824782">
    <property type="component" value="Unassembled WGS sequence"/>
</dbReference>
<dbReference type="Gene3D" id="3.40.390.10">
    <property type="entry name" value="Collagenase (Catalytic Domain)"/>
    <property type="match status" value="1"/>
</dbReference>
<feature type="signal peptide" evidence="2">
    <location>
        <begin position="1"/>
        <end position="23"/>
    </location>
</feature>
<dbReference type="InterPro" id="IPR051489">
    <property type="entry name" value="ADAM_Metalloproteinase"/>
</dbReference>
<dbReference type="PANTHER" id="PTHR45702:SF1">
    <property type="entry name" value="DISINTEGRIN AND METALLOPROTEINASE DOMAIN-CONTAINING PROTEIN 10 ISOFORM X1"/>
    <property type="match status" value="1"/>
</dbReference>
<dbReference type="SUPFAM" id="SSF55486">
    <property type="entry name" value="Metalloproteases ('zincins'), catalytic domain"/>
    <property type="match status" value="1"/>
</dbReference>
<evidence type="ECO:0000313" key="5">
    <source>
        <dbReference type="Proteomes" id="UP000824782"/>
    </source>
</evidence>
<feature type="active site" evidence="1">
    <location>
        <position position="358"/>
    </location>
</feature>
<organism evidence="4 5">
    <name type="scientific">Engystomops pustulosus</name>
    <name type="common">Tungara frog</name>
    <name type="synonym">Physalaemus pustulosus</name>
    <dbReference type="NCBI Taxonomy" id="76066"/>
    <lineage>
        <taxon>Eukaryota</taxon>
        <taxon>Metazoa</taxon>
        <taxon>Chordata</taxon>
        <taxon>Craniata</taxon>
        <taxon>Vertebrata</taxon>
        <taxon>Euteleostomi</taxon>
        <taxon>Amphibia</taxon>
        <taxon>Batrachia</taxon>
        <taxon>Anura</taxon>
        <taxon>Neobatrachia</taxon>
        <taxon>Hyloidea</taxon>
        <taxon>Leptodactylidae</taxon>
        <taxon>Leiuperinae</taxon>
        <taxon>Engystomops</taxon>
    </lineage>
</organism>
<dbReference type="GO" id="GO:0006509">
    <property type="term" value="P:membrane protein ectodomain proteolysis"/>
    <property type="evidence" value="ECO:0007669"/>
    <property type="project" value="TreeGrafter"/>
</dbReference>
<name>A0AAV7DAV4_ENGPU</name>
<evidence type="ECO:0000313" key="4">
    <source>
        <dbReference type="EMBL" id="KAG8594356.1"/>
    </source>
</evidence>
<evidence type="ECO:0000256" key="2">
    <source>
        <dbReference type="SAM" id="SignalP"/>
    </source>
</evidence>
<evidence type="ECO:0000259" key="3">
    <source>
        <dbReference type="PROSITE" id="PS50215"/>
    </source>
</evidence>
<keyword evidence="2" id="KW-0732">Signal</keyword>
<dbReference type="InterPro" id="IPR024079">
    <property type="entry name" value="MetalloPept_cat_dom_sf"/>
</dbReference>
<reference evidence="4" key="1">
    <citation type="thesis" date="2020" institute="ProQuest LLC" country="789 East Eisenhower Parkway, Ann Arbor, MI, USA">
        <title>Comparative Genomics and Chromosome Evolution.</title>
        <authorList>
            <person name="Mudd A.B."/>
        </authorList>
    </citation>
    <scope>NUCLEOTIDE SEQUENCE</scope>
    <source>
        <strain evidence="4">237g6f4</strain>
        <tissue evidence="4">Blood</tissue>
    </source>
</reference>
<dbReference type="InterPro" id="IPR001590">
    <property type="entry name" value="Peptidase_M12B"/>
</dbReference>
<accession>A0AAV7DAV4</accession>
<comment type="caution">
    <text evidence="1">Lacks conserved residue(s) required for the propagation of feature annotation.</text>
</comment>
<dbReference type="EMBL" id="WNYA01000001">
    <property type="protein sequence ID" value="KAG8594356.1"/>
    <property type="molecule type" value="Genomic_DNA"/>
</dbReference>
<keyword evidence="5" id="KW-1185">Reference proteome</keyword>